<dbReference type="PANTHER" id="PTHR15422:SF24">
    <property type="entry name" value="DOMON RELATED DOMAIN-CONTAINING PROTEIN"/>
    <property type="match status" value="1"/>
</dbReference>
<feature type="transmembrane region" description="Helical" evidence="11">
    <location>
        <begin position="190"/>
        <end position="209"/>
    </location>
</feature>
<sequence length="285" mass="30358">MNNDPLGRGPLRPAPGVLAGAGAAALVALVALAVLAWVAGSDPLAWLQQPMVDGRPHRIDMIQAWHARAMVLAWAVMIPLGILAARFFKVTPRQAWPAALDNKWWWHAHLALQIGGVLLTAAAVTLVWQVSGSDEALARLHRVSAWATCALAALQVLGGVLRGSKGSPDEPGDHYDMTGRRVVFEAAHKLAGYLALAVAAVAIATGLLHVNAPRWMPVLIGAWSLAWAGAFAWLQCRGWCIDTYQAIWGADPRHPGNRRPPVGPGIRQLRGSAHRACRGGTPPAV</sequence>
<organism evidence="13 14">
    <name type="scientific">Pigmentiphaga kullae</name>
    <dbReference type="NCBI Taxonomy" id="151784"/>
    <lineage>
        <taxon>Bacteria</taxon>
        <taxon>Pseudomonadati</taxon>
        <taxon>Pseudomonadota</taxon>
        <taxon>Betaproteobacteria</taxon>
        <taxon>Burkholderiales</taxon>
        <taxon>Alcaligenaceae</taxon>
        <taxon>Pigmentiphaga</taxon>
    </lineage>
</organism>
<evidence type="ECO:0000256" key="6">
    <source>
        <dbReference type="ARBA" id="ARBA00022723"/>
    </source>
</evidence>
<feature type="transmembrane region" description="Helical" evidence="11">
    <location>
        <begin position="109"/>
        <end position="131"/>
    </location>
</feature>
<evidence type="ECO:0000256" key="3">
    <source>
        <dbReference type="ARBA" id="ARBA00022448"/>
    </source>
</evidence>
<keyword evidence="10 11" id="KW-0472">Membrane</keyword>
<evidence type="ECO:0000256" key="4">
    <source>
        <dbReference type="ARBA" id="ARBA00022617"/>
    </source>
</evidence>
<evidence type="ECO:0000256" key="9">
    <source>
        <dbReference type="ARBA" id="ARBA00023004"/>
    </source>
</evidence>
<dbReference type="GO" id="GO:0020037">
    <property type="term" value="F:heme binding"/>
    <property type="evidence" value="ECO:0007669"/>
    <property type="project" value="TreeGrafter"/>
</dbReference>
<evidence type="ECO:0000256" key="1">
    <source>
        <dbReference type="ARBA" id="ARBA00001970"/>
    </source>
</evidence>
<comment type="cofactor">
    <cofactor evidence="1">
        <name>heme b</name>
        <dbReference type="ChEBI" id="CHEBI:60344"/>
    </cofactor>
</comment>
<name>A0A4Q7NIR9_9BURK</name>
<evidence type="ECO:0000256" key="7">
    <source>
        <dbReference type="ARBA" id="ARBA00022982"/>
    </source>
</evidence>
<dbReference type="Proteomes" id="UP000292445">
    <property type="component" value="Unassembled WGS sequence"/>
</dbReference>
<evidence type="ECO:0000256" key="10">
    <source>
        <dbReference type="ARBA" id="ARBA00023136"/>
    </source>
</evidence>
<feature type="transmembrane region" description="Helical" evidence="11">
    <location>
        <begin position="65"/>
        <end position="88"/>
    </location>
</feature>
<dbReference type="EMBL" id="SGXC01000001">
    <property type="protein sequence ID" value="RZS84712.1"/>
    <property type="molecule type" value="Genomic_DNA"/>
</dbReference>
<gene>
    <name evidence="13" type="ORF">EV675_0731</name>
</gene>
<proteinExistence type="predicted"/>
<comment type="caution">
    <text evidence="13">The sequence shown here is derived from an EMBL/GenBank/DDBJ whole genome shotgun (WGS) entry which is preliminary data.</text>
</comment>
<dbReference type="GO" id="GO:0140575">
    <property type="term" value="F:transmembrane monodehydroascorbate reductase activity"/>
    <property type="evidence" value="ECO:0007669"/>
    <property type="project" value="InterPro"/>
</dbReference>
<dbReference type="GO" id="GO:0016020">
    <property type="term" value="C:membrane"/>
    <property type="evidence" value="ECO:0007669"/>
    <property type="project" value="UniProtKB-SubCell"/>
</dbReference>
<comment type="subcellular location">
    <subcellularLocation>
        <location evidence="2">Membrane</location>
        <topology evidence="2">Multi-pass membrane protein</topology>
    </subcellularLocation>
</comment>
<dbReference type="CDD" id="cd08760">
    <property type="entry name" value="Cyt_b561_FRRS1_like"/>
    <property type="match status" value="1"/>
</dbReference>
<evidence type="ECO:0000313" key="14">
    <source>
        <dbReference type="Proteomes" id="UP000292445"/>
    </source>
</evidence>
<dbReference type="Gene3D" id="1.20.120.1770">
    <property type="match status" value="1"/>
</dbReference>
<evidence type="ECO:0000256" key="2">
    <source>
        <dbReference type="ARBA" id="ARBA00004141"/>
    </source>
</evidence>
<dbReference type="InterPro" id="IPR006593">
    <property type="entry name" value="Cyt_b561/ferric_Rdtase_TM"/>
</dbReference>
<keyword evidence="4" id="KW-0349">Heme</keyword>
<keyword evidence="9" id="KW-0408">Iron</keyword>
<reference evidence="13 14" key="1">
    <citation type="submission" date="2019-02" db="EMBL/GenBank/DDBJ databases">
        <title>Genomic Encyclopedia of Type Strains, Phase IV (KMG-IV): sequencing the most valuable type-strain genomes for metagenomic binning, comparative biology and taxonomic classification.</title>
        <authorList>
            <person name="Goeker M."/>
        </authorList>
    </citation>
    <scope>NUCLEOTIDE SEQUENCE [LARGE SCALE GENOMIC DNA]</scope>
    <source>
        <strain evidence="13 14">K24</strain>
    </source>
</reference>
<keyword evidence="6" id="KW-0479">Metal-binding</keyword>
<dbReference type="SMART" id="SM00665">
    <property type="entry name" value="B561"/>
    <property type="match status" value="1"/>
</dbReference>
<keyword evidence="7" id="KW-0249">Electron transport</keyword>
<evidence type="ECO:0000256" key="11">
    <source>
        <dbReference type="SAM" id="Phobius"/>
    </source>
</evidence>
<keyword evidence="3" id="KW-0813">Transport</keyword>
<dbReference type="PANTHER" id="PTHR15422">
    <property type="entry name" value="OS05G0565100 PROTEIN"/>
    <property type="match status" value="1"/>
</dbReference>
<dbReference type="RefSeq" id="WP_242621323.1">
    <property type="nucleotide sequence ID" value="NZ_SGXC01000001.1"/>
</dbReference>
<evidence type="ECO:0000256" key="8">
    <source>
        <dbReference type="ARBA" id="ARBA00022989"/>
    </source>
</evidence>
<accession>A0A4Q7NIR9</accession>
<evidence type="ECO:0000256" key="5">
    <source>
        <dbReference type="ARBA" id="ARBA00022692"/>
    </source>
</evidence>
<keyword evidence="5 11" id="KW-0812">Transmembrane</keyword>
<keyword evidence="14" id="KW-1185">Reference proteome</keyword>
<feature type="domain" description="Cytochrome b561" evidence="12">
    <location>
        <begin position="18"/>
        <end position="244"/>
    </location>
</feature>
<evidence type="ECO:0000259" key="12">
    <source>
        <dbReference type="PROSITE" id="PS50939"/>
    </source>
</evidence>
<dbReference type="InterPro" id="IPR045150">
    <property type="entry name" value="CYB561D1/2"/>
</dbReference>
<dbReference type="AlphaFoldDB" id="A0A4Q7NIR9"/>
<dbReference type="PROSITE" id="PS50939">
    <property type="entry name" value="CYTOCHROME_B561"/>
    <property type="match status" value="1"/>
</dbReference>
<feature type="transmembrane region" description="Helical" evidence="11">
    <location>
        <begin position="215"/>
        <end position="234"/>
    </location>
</feature>
<dbReference type="GO" id="GO:0046872">
    <property type="term" value="F:metal ion binding"/>
    <property type="evidence" value="ECO:0007669"/>
    <property type="project" value="UniProtKB-KW"/>
</dbReference>
<keyword evidence="8 11" id="KW-1133">Transmembrane helix</keyword>
<protein>
    <recommendedName>
        <fullName evidence="12">Cytochrome b561 domain-containing protein</fullName>
    </recommendedName>
</protein>
<evidence type="ECO:0000313" key="13">
    <source>
        <dbReference type="EMBL" id="RZS84712.1"/>
    </source>
</evidence>